<name>A0A9X8UIC8_9FIRM</name>
<evidence type="ECO:0000313" key="2">
    <source>
        <dbReference type="Proteomes" id="UP000294682"/>
    </source>
</evidence>
<reference evidence="1 2" key="1">
    <citation type="submission" date="2019-03" db="EMBL/GenBank/DDBJ databases">
        <title>Genomic Encyclopedia of Type Strains, Phase IV (KMG-IV): sequencing the most valuable type-strain genomes for metagenomic binning, comparative biology and taxonomic classification.</title>
        <authorList>
            <person name="Goeker M."/>
        </authorList>
    </citation>
    <scope>NUCLEOTIDE SEQUENCE [LARGE SCALE GENOMIC DNA]</scope>
    <source>
        <strain evidence="1 2">DSM 100433</strain>
    </source>
</reference>
<protein>
    <submittedName>
        <fullName evidence="1">Uncharacterized protein</fullName>
    </submittedName>
</protein>
<keyword evidence="2" id="KW-1185">Reference proteome</keyword>
<dbReference type="AlphaFoldDB" id="A0A9X8UIC8"/>
<dbReference type="RefSeq" id="WP_079699754.1">
    <property type="nucleotide sequence ID" value="NZ_JADNAH010000056.1"/>
</dbReference>
<dbReference type="EMBL" id="SLUK01000008">
    <property type="protein sequence ID" value="TCL42717.1"/>
    <property type="molecule type" value="Genomic_DNA"/>
</dbReference>
<dbReference type="Proteomes" id="UP000294682">
    <property type="component" value="Unassembled WGS sequence"/>
</dbReference>
<gene>
    <name evidence="1" type="ORF">EDD78_10828</name>
</gene>
<proteinExistence type="predicted"/>
<comment type="caution">
    <text evidence="1">The sequence shown here is derived from an EMBL/GenBank/DDBJ whole genome shotgun (WGS) entry which is preliminary data.</text>
</comment>
<organism evidence="1 2">
    <name type="scientific">Harryflintia acetispora</name>
    <dbReference type="NCBI Taxonomy" id="1849041"/>
    <lineage>
        <taxon>Bacteria</taxon>
        <taxon>Bacillati</taxon>
        <taxon>Bacillota</taxon>
        <taxon>Clostridia</taxon>
        <taxon>Eubacteriales</taxon>
        <taxon>Oscillospiraceae</taxon>
        <taxon>Harryflintia</taxon>
    </lineage>
</organism>
<dbReference type="OrthoDB" id="9803814at2"/>
<evidence type="ECO:0000313" key="1">
    <source>
        <dbReference type="EMBL" id="TCL42717.1"/>
    </source>
</evidence>
<accession>A0A9X8UIC8</accession>
<sequence length="315" mass="36537">MGSDKMILVNLEGPAEALDEFTLQCSEYLHSPGEREGKKQDEKNPYSGLLAKIEKVAANSGIALERQNVRALTASEEEIRRFTDEFYDGFCDMQSRLQALEESVARCRDVVTQLRHLQGMGLRFENIFSTRFLKVRFGKLPVDSEEKLCYYQDHVFLFFPFLRGESYIWGAYFTTEEYESETDNIFAALFFERVWVPQDIRGTPREELEGAKARLQHESGEYDKLSESFRRLVEENRAKLIRLYSETKFLARSYDMRGMLAVYSGRFYVTGFVQKDEIKKMEKAAGLIEDVKLQMGKPTGSVKPAGHWPWRREVS</sequence>